<keyword evidence="2" id="KW-0238">DNA-binding</keyword>
<dbReference type="PANTHER" id="PTHR30146">
    <property type="entry name" value="LACI-RELATED TRANSCRIPTIONAL REPRESSOR"/>
    <property type="match status" value="1"/>
</dbReference>
<dbReference type="Pfam" id="PF00356">
    <property type="entry name" value="LacI"/>
    <property type="match status" value="1"/>
</dbReference>
<keyword evidence="3" id="KW-0804">Transcription</keyword>
<evidence type="ECO:0000256" key="1">
    <source>
        <dbReference type="ARBA" id="ARBA00023015"/>
    </source>
</evidence>
<sequence>MSSPDPPDEPSVKRPTLRDVAAETGLSVAAVSYALRGLQGKESTRERVLEAAARLGYQADPIARALASGTTGTVGVLCGSLGDLWQQRLAAALGRALFAEGVNGLIVDAAGDPEHQLAMAQRVVQQRVDALVVIPLDALTDDWEPIGASVPLVSVGDQLASARTVSAVLFDDSLAVTHSFDVLAGAGHRRIGVLTPEKTSRRRRPVEQTVADQARKRGLAVSVTPCPYELHDASEVVVGLLRAPQRPTALLGLADSMAYGALAAARHLGLTVPEDVSVVGFDDHPMSALLTPALSSYRWPLETITAAIMQRVRQASAGARRVDDVLLAPEPFVRGSVGPAPTT</sequence>
<evidence type="ECO:0000256" key="2">
    <source>
        <dbReference type="ARBA" id="ARBA00023125"/>
    </source>
</evidence>
<reference evidence="5" key="1">
    <citation type="submission" date="2020-02" db="EMBL/GenBank/DDBJ databases">
        <authorList>
            <person name="Meier V. D."/>
        </authorList>
    </citation>
    <scope>NUCLEOTIDE SEQUENCE</scope>
    <source>
        <strain evidence="5">AVDCRST_MAG21</strain>
    </source>
</reference>
<dbReference type="SUPFAM" id="SSF47413">
    <property type="entry name" value="lambda repressor-like DNA-binding domains"/>
    <property type="match status" value="1"/>
</dbReference>
<dbReference type="Pfam" id="PF13377">
    <property type="entry name" value="Peripla_BP_3"/>
    <property type="match status" value="1"/>
</dbReference>
<dbReference type="PROSITE" id="PS50932">
    <property type="entry name" value="HTH_LACI_2"/>
    <property type="match status" value="1"/>
</dbReference>
<dbReference type="PANTHER" id="PTHR30146:SF138">
    <property type="entry name" value="TRANSCRIPTIONAL REGULATORY PROTEIN"/>
    <property type="match status" value="1"/>
</dbReference>
<dbReference type="InterPro" id="IPR046335">
    <property type="entry name" value="LacI/GalR-like_sensor"/>
</dbReference>
<dbReference type="SUPFAM" id="SSF53822">
    <property type="entry name" value="Periplasmic binding protein-like I"/>
    <property type="match status" value="1"/>
</dbReference>
<evidence type="ECO:0000259" key="4">
    <source>
        <dbReference type="PROSITE" id="PS50932"/>
    </source>
</evidence>
<keyword evidence="1" id="KW-0805">Transcription regulation</keyword>
<gene>
    <name evidence="5" type="ORF">AVDCRST_MAG21-586</name>
</gene>
<feature type="domain" description="HTH lacI-type" evidence="4">
    <location>
        <begin position="15"/>
        <end position="68"/>
    </location>
</feature>
<dbReference type="InterPro" id="IPR010982">
    <property type="entry name" value="Lambda_DNA-bd_dom_sf"/>
</dbReference>
<accession>A0A6J4MY04</accession>
<dbReference type="AlphaFoldDB" id="A0A6J4MY04"/>
<organism evidence="5">
    <name type="scientific">uncultured Nocardioidaceae bacterium</name>
    <dbReference type="NCBI Taxonomy" id="253824"/>
    <lineage>
        <taxon>Bacteria</taxon>
        <taxon>Bacillati</taxon>
        <taxon>Actinomycetota</taxon>
        <taxon>Actinomycetes</taxon>
        <taxon>Propionibacteriales</taxon>
        <taxon>Nocardioidaceae</taxon>
        <taxon>environmental samples</taxon>
    </lineage>
</organism>
<name>A0A6J4MY04_9ACTN</name>
<dbReference type="EMBL" id="CADCUL010000072">
    <property type="protein sequence ID" value="CAA9369671.1"/>
    <property type="molecule type" value="Genomic_DNA"/>
</dbReference>
<dbReference type="Gene3D" id="3.40.50.2300">
    <property type="match status" value="2"/>
</dbReference>
<dbReference type="Gene3D" id="1.10.260.40">
    <property type="entry name" value="lambda repressor-like DNA-binding domains"/>
    <property type="match status" value="1"/>
</dbReference>
<dbReference type="InterPro" id="IPR028082">
    <property type="entry name" value="Peripla_BP_I"/>
</dbReference>
<dbReference type="CDD" id="cd06267">
    <property type="entry name" value="PBP1_LacI_sugar_binding-like"/>
    <property type="match status" value="1"/>
</dbReference>
<dbReference type="GO" id="GO:0000976">
    <property type="term" value="F:transcription cis-regulatory region binding"/>
    <property type="evidence" value="ECO:0007669"/>
    <property type="project" value="TreeGrafter"/>
</dbReference>
<proteinExistence type="predicted"/>
<dbReference type="GO" id="GO:0003700">
    <property type="term" value="F:DNA-binding transcription factor activity"/>
    <property type="evidence" value="ECO:0007669"/>
    <property type="project" value="TreeGrafter"/>
</dbReference>
<dbReference type="SMART" id="SM00354">
    <property type="entry name" value="HTH_LACI"/>
    <property type="match status" value="1"/>
</dbReference>
<dbReference type="InterPro" id="IPR000843">
    <property type="entry name" value="HTH_LacI"/>
</dbReference>
<dbReference type="CDD" id="cd01392">
    <property type="entry name" value="HTH_LacI"/>
    <property type="match status" value="1"/>
</dbReference>
<evidence type="ECO:0000313" key="5">
    <source>
        <dbReference type="EMBL" id="CAA9369671.1"/>
    </source>
</evidence>
<evidence type="ECO:0000256" key="3">
    <source>
        <dbReference type="ARBA" id="ARBA00023163"/>
    </source>
</evidence>
<protein>
    <submittedName>
        <fullName evidence="5">Transcriptional regulator, LacI family</fullName>
    </submittedName>
</protein>